<keyword evidence="3" id="KW-1185">Reference proteome</keyword>
<feature type="region of interest" description="Disordered" evidence="1">
    <location>
        <begin position="1"/>
        <end position="27"/>
    </location>
</feature>
<organism evidence="2 3">
    <name type="scientific">Stylosanthes scabra</name>
    <dbReference type="NCBI Taxonomy" id="79078"/>
    <lineage>
        <taxon>Eukaryota</taxon>
        <taxon>Viridiplantae</taxon>
        <taxon>Streptophyta</taxon>
        <taxon>Embryophyta</taxon>
        <taxon>Tracheophyta</taxon>
        <taxon>Spermatophyta</taxon>
        <taxon>Magnoliopsida</taxon>
        <taxon>eudicotyledons</taxon>
        <taxon>Gunneridae</taxon>
        <taxon>Pentapetalae</taxon>
        <taxon>rosids</taxon>
        <taxon>fabids</taxon>
        <taxon>Fabales</taxon>
        <taxon>Fabaceae</taxon>
        <taxon>Papilionoideae</taxon>
        <taxon>50 kb inversion clade</taxon>
        <taxon>dalbergioids sensu lato</taxon>
        <taxon>Dalbergieae</taxon>
        <taxon>Pterocarpus clade</taxon>
        <taxon>Stylosanthes</taxon>
    </lineage>
</organism>
<sequence>MNHKGIRGFALSPATTGSHDDPPERQVPYSGEIGSVVAYSCVKVLASFQTGHYSLICGQSIFVKAFICEYLYAKGKMCDDEAVSEGTQAE</sequence>
<accession>A0ABU6RVB1</accession>
<evidence type="ECO:0000313" key="2">
    <source>
        <dbReference type="EMBL" id="MED6127698.1"/>
    </source>
</evidence>
<reference evidence="2 3" key="1">
    <citation type="journal article" date="2023" name="Plants (Basel)">
        <title>Bridging the Gap: Combining Genomics and Transcriptomics Approaches to Understand Stylosanthes scabra, an Orphan Legume from the Brazilian Caatinga.</title>
        <authorList>
            <person name="Ferreira-Neto J.R.C."/>
            <person name="da Silva M.D."/>
            <person name="Binneck E."/>
            <person name="de Melo N.F."/>
            <person name="da Silva R.H."/>
            <person name="de Melo A.L.T.M."/>
            <person name="Pandolfi V."/>
            <person name="Bustamante F.O."/>
            <person name="Brasileiro-Vidal A.C."/>
            <person name="Benko-Iseppon A.M."/>
        </authorList>
    </citation>
    <scope>NUCLEOTIDE SEQUENCE [LARGE SCALE GENOMIC DNA]</scope>
    <source>
        <tissue evidence="2">Leaves</tissue>
    </source>
</reference>
<evidence type="ECO:0000313" key="3">
    <source>
        <dbReference type="Proteomes" id="UP001341840"/>
    </source>
</evidence>
<dbReference type="EMBL" id="JASCZI010031961">
    <property type="protein sequence ID" value="MED6127698.1"/>
    <property type="molecule type" value="Genomic_DNA"/>
</dbReference>
<proteinExistence type="predicted"/>
<dbReference type="Proteomes" id="UP001341840">
    <property type="component" value="Unassembled WGS sequence"/>
</dbReference>
<name>A0ABU6RVB1_9FABA</name>
<comment type="caution">
    <text evidence="2">The sequence shown here is derived from an EMBL/GenBank/DDBJ whole genome shotgun (WGS) entry which is preliminary data.</text>
</comment>
<protein>
    <submittedName>
        <fullName evidence="2">Uncharacterized protein</fullName>
    </submittedName>
</protein>
<evidence type="ECO:0000256" key="1">
    <source>
        <dbReference type="SAM" id="MobiDB-lite"/>
    </source>
</evidence>
<gene>
    <name evidence="2" type="ORF">PIB30_090512</name>
</gene>